<feature type="region of interest" description="Disordered" evidence="1">
    <location>
        <begin position="1"/>
        <end position="29"/>
    </location>
</feature>
<evidence type="ECO:0000313" key="2">
    <source>
        <dbReference type="EMBL" id="VVJ22742.1"/>
    </source>
</evidence>
<sequence>MTGEGPQSLPGGAGDDETAAPTDPDVRWGRRARRTVAISQIVIAIAQVVDVVVKIFS</sequence>
<keyword evidence="3" id="KW-1185">Reference proteome</keyword>
<evidence type="ECO:0000313" key="3">
    <source>
        <dbReference type="Proteomes" id="UP000399805"/>
    </source>
</evidence>
<evidence type="ECO:0000256" key="1">
    <source>
        <dbReference type="SAM" id="MobiDB-lite"/>
    </source>
</evidence>
<organism evidence="2 3">
    <name type="scientific">Amycolatopsis camponoti</name>
    <dbReference type="NCBI Taxonomy" id="2606593"/>
    <lineage>
        <taxon>Bacteria</taxon>
        <taxon>Bacillati</taxon>
        <taxon>Actinomycetota</taxon>
        <taxon>Actinomycetes</taxon>
        <taxon>Pseudonocardiales</taxon>
        <taxon>Pseudonocardiaceae</taxon>
        <taxon>Amycolatopsis</taxon>
    </lineage>
</organism>
<protein>
    <submittedName>
        <fullName evidence="2">Uncharacterized protein</fullName>
    </submittedName>
</protein>
<gene>
    <name evidence="2" type="ORF">AA23TX_07659</name>
</gene>
<dbReference type="EMBL" id="CABVGP010000003">
    <property type="protein sequence ID" value="VVJ22742.1"/>
    <property type="molecule type" value="Genomic_DNA"/>
</dbReference>
<proteinExistence type="predicted"/>
<dbReference type="AlphaFoldDB" id="A0A6I8M246"/>
<dbReference type="Proteomes" id="UP000399805">
    <property type="component" value="Unassembled WGS sequence"/>
</dbReference>
<accession>A0A6I8M246</accession>
<reference evidence="2 3" key="1">
    <citation type="submission" date="2019-09" db="EMBL/GenBank/DDBJ databases">
        <authorList>
            <person name="Leyn A S."/>
        </authorList>
    </citation>
    <scope>NUCLEOTIDE SEQUENCE [LARGE SCALE GENOMIC DNA]</scope>
    <source>
        <strain evidence="2">AA231_1</strain>
    </source>
</reference>
<dbReference type="RefSeq" id="WP_155547694.1">
    <property type="nucleotide sequence ID" value="NZ_CABVGP010000003.1"/>
</dbReference>
<name>A0A6I8M246_9PSEU</name>